<evidence type="ECO:0000259" key="3">
    <source>
        <dbReference type="PROSITE" id="PS51371"/>
    </source>
</evidence>
<name>V5SDZ5_9HYPH</name>
<dbReference type="Gene3D" id="3.10.580.10">
    <property type="entry name" value="CBS-domain"/>
    <property type="match status" value="1"/>
</dbReference>
<dbReference type="EMBL" id="CP006912">
    <property type="protein sequence ID" value="AHB48712.1"/>
    <property type="molecule type" value="Genomic_DNA"/>
</dbReference>
<keyword evidence="5" id="KW-1185">Reference proteome</keyword>
<dbReference type="STRING" id="1029756.W911_10400"/>
<dbReference type="RefSeq" id="WP_023787435.1">
    <property type="nucleotide sequence ID" value="NC_022997.1"/>
</dbReference>
<dbReference type="PATRIC" id="fig|1029756.8.peg.2165"/>
<dbReference type="Pfam" id="PF00571">
    <property type="entry name" value="CBS"/>
    <property type="match status" value="2"/>
</dbReference>
<dbReference type="PANTHER" id="PTHR43080:SF2">
    <property type="entry name" value="CBS DOMAIN-CONTAINING PROTEIN"/>
    <property type="match status" value="1"/>
</dbReference>
<evidence type="ECO:0000313" key="4">
    <source>
        <dbReference type="EMBL" id="AHB48712.1"/>
    </source>
</evidence>
<dbReference type="AlphaFoldDB" id="V5SDZ5"/>
<accession>V5SDZ5</accession>
<dbReference type="PANTHER" id="PTHR43080">
    <property type="entry name" value="CBS DOMAIN-CONTAINING PROTEIN CBSX3, MITOCHONDRIAL"/>
    <property type="match status" value="1"/>
</dbReference>
<evidence type="ECO:0000256" key="1">
    <source>
        <dbReference type="ARBA" id="ARBA00023122"/>
    </source>
</evidence>
<organism evidence="4 5">
    <name type="scientific">Hyphomicrobium nitrativorans NL23</name>
    <dbReference type="NCBI Taxonomy" id="1029756"/>
    <lineage>
        <taxon>Bacteria</taxon>
        <taxon>Pseudomonadati</taxon>
        <taxon>Pseudomonadota</taxon>
        <taxon>Alphaproteobacteria</taxon>
        <taxon>Hyphomicrobiales</taxon>
        <taxon>Hyphomicrobiaceae</taxon>
        <taxon>Hyphomicrobium</taxon>
    </lineage>
</organism>
<feature type="domain" description="CBS" evidence="3">
    <location>
        <begin position="9"/>
        <end position="67"/>
    </location>
</feature>
<reference evidence="4 5" key="1">
    <citation type="journal article" date="2014" name="Genome Announc.">
        <title>Complete Genome Sequence of Hyphomicrobium nitrativorans Strain NL23, a Denitrifying Bacterium Isolated from Biofilm of a Methanol-Fed Denitrification System Treating Seawater at the Montreal Biodome.</title>
        <authorList>
            <person name="Martineau C."/>
            <person name="Villeneuve C."/>
            <person name="Mauffrey F."/>
            <person name="Villemur R."/>
        </authorList>
    </citation>
    <scope>NUCLEOTIDE SEQUENCE [LARGE SCALE GENOMIC DNA]</scope>
    <source>
        <strain evidence="4">NL23</strain>
    </source>
</reference>
<dbReference type="HOGENOM" id="CLU_040681_12_1_5"/>
<evidence type="ECO:0000256" key="2">
    <source>
        <dbReference type="PROSITE-ProRule" id="PRU00703"/>
    </source>
</evidence>
<dbReference type="OrthoDB" id="9807125at2"/>
<dbReference type="PROSITE" id="PS51371">
    <property type="entry name" value="CBS"/>
    <property type="match status" value="2"/>
</dbReference>
<sequence>MVNRRMAYILRDQNPLILQAGETVGNACKAMRERHVGSVLVVDEREHLLGIFTGRDAVKVLAKGGDAAKVPLEKAMTAHPVTLAPDQKAIDALRAMSDGGFRHIPVIDRGRIVGVVSRADFKGVEIDRLDEEEGLAERIL</sequence>
<dbReference type="KEGG" id="hni:W911_10400"/>
<feature type="domain" description="CBS" evidence="3">
    <location>
        <begin position="76"/>
        <end position="131"/>
    </location>
</feature>
<keyword evidence="1 2" id="KW-0129">CBS domain</keyword>
<dbReference type="Proteomes" id="UP000018542">
    <property type="component" value="Chromosome"/>
</dbReference>
<gene>
    <name evidence="4" type="ORF">W911_10400</name>
</gene>
<dbReference type="SUPFAM" id="SSF54631">
    <property type="entry name" value="CBS-domain pair"/>
    <property type="match status" value="1"/>
</dbReference>
<protein>
    <submittedName>
        <fullName evidence="4">Signal transduction protein</fullName>
    </submittedName>
</protein>
<dbReference type="InterPro" id="IPR051257">
    <property type="entry name" value="Diverse_CBS-Domain"/>
</dbReference>
<evidence type="ECO:0000313" key="5">
    <source>
        <dbReference type="Proteomes" id="UP000018542"/>
    </source>
</evidence>
<proteinExistence type="predicted"/>
<dbReference type="InterPro" id="IPR046342">
    <property type="entry name" value="CBS_dom_sf"/>
</dbReference>
<dbReference type="SMART" id="SM00116">
    <property type="entry name" value="CBS"/>
    <property type="match status" value="2"/>
</dbReference>
<dbReference type="InterPro" id="IPR000644">
    <property type="entry name" value="CBS_dom"/>
</dbReference>